<dbReference type="GO" id="GO:0033627">
    <property type="term" value="P:cell adhesion mediated by integrin"/>
    <property type="evidence" value="ECO:0007669"/>
    <property type="project" value="TreeGrafter"/>
</dbReference>
<dbReference type="Gene3D" id="2.130.10.130">
    <property type="entry name" value="Integrin alpha, N-terminal"/>
    <property type="match status" value="1"/>
</dbReference>
<evidence type="ECO:0000256" key="8">
    <source>
        <dbReference type="ARBA" id="ARBA00023037"/>
    </source>
</evidence>
<keyword evidence="5" id="KW-0677">Repeat</keyword>
<dbReference type="SMART" id="SM00191">
    <property type="entry name" value="Int_alpha"/>
    <property type="match status" value="6"/>
</dbReference>
<evidence type="ECO:0000313" key="16">
    <source>
        <dbReference type="Proteomes" id="UP000594454"/>
    </source>
</evidence>
<sequence length="1065" mass="118807">MNYYGLFVAILNLSVCFIVINAFNLSPKPNIIFKLPTINQKQSSYFGLSVILRDSSVYVGAPRAQSTLQSQLSIDEPGVIFKCVLKTGRCTPFNFDTKGDIAAEPNDYTWDSENKEHQWLGASMDGGPHEKDRMVVCAPRFFANSTSPEGYLMHGICYVAANTIGDQPSEVRKISPLRLKRDQTREINGMYYFYNAYAQMGFSVHNVESKDEIIFGAPGLATWKGSMVRYREKDYKDQDVSRSRRDTHRSIRKRELKEYISDVLQPELWAQPNDTYFGYSVTSGYFHGPNSTKLLYLASAPQSDAKDGEVYLFSIEPTRYSTLTITKQYVFEGTQFGEYFGYSLLAEDINGDNFTDVIVSAPNYYITNSYENGAVYVFLNLGQVSFSQPIKVTTGKLTRERFGTTVTKLGDINLDGYNDIAVSAPFSGSGTVYIYLGGPNGLRLKPSQIIQSPNPFSAVNQPMFGFGLSKGVDFDSNGYNDLAIGEPGLDATYVYRSYPVVKIIGTIDSPSRQIQIDQNKVQIKICWSLQTRSKNVTAQEVNFSVKFDPILKRLQVPTTDTTFKAVAKAQTQCKIYDATVKVSLRDIFRPVEIDLYYSLANSIQNVNAFCETCAVADPEDPKFVSQKIAFMTGCKNETCVANLKLKSLGIKSPFILGSKDNIIVKYIIRNEGENAYLPQINITSSNNMPFTRIPSACSLLRVATLQCNLNDYRPLGNMQTASIEISFDSSNLQGTKAVIRAQVFSVGNESNPIDNVVEDVILFTEFSQVEVSGEPLTPSISLEDGLGFKKIKNQAEIRNLGPSLVKQMEVTLQIPLAYIIPKSHIELPLIDFNNITLVAQYNNRNLDITYKQNGSILIPTLTARSAATQVDSSKSPKPITANKDHTLKSISSQDYDSIAKRPVDTEIAKELSGTVPINRTVFFNCYENSDVKCVEAIFTVTHFQREASINISFSYTLDLDIVNKILIPEKDFFVVTTLVELSRLDDLKGTTIQMSGGFPNNTISKHHLYSTPIWVYIVSAIGGLLILLGITYGMHKLGFFKRDKLQELQAAKHETQPLNQEASET</sequence>
<keyword evidence="10 13" id="KW-0675">Receptor</keyword>
<reference evidence="15 16" key="1">
    <citation type="submission" date="2020-11" db="EMBL/GenBank/DDBJ databases">
        <authorList>
            <person name="Wallbank WR R."/>
            <person name="Pardo Diaz C."/>
            <person name="Kozak K."/>
            <person name="Martin S."/>
            <person name="Jiggins C."/>
            <person name="Moest M."/>
            <person name="Warren A I."/>
            <person name="Generalovic N T."/>
            <person name="Byers J.R.P. K."/>
            <person name="Montejo-Kovacevich G."/>
            <person name="Yen C E."/>
        </authorList>
    </citation>
    <scope>NUCLEOTIDE SEQUENCE [LARGE SCALE GENOMIC DNA]</scope>
</reference>
<dbReference type="GO" id="GO:0007157">
    <property type="term" value="P:heterophilic cell-cell adhesion via plasma membrane cell adhesion molecules"/>
    <property type="evidence" value="ECO:0007669"/>
    <property type="project" value="UniProtKB-ARBA"/>
</dbReference>
<accession>A0A7R8V6K6</accession>
<comment type="subcellular location">
    <subcellularLocation>
        <location evidence="1 13">Membrane</location>
        <topology evidence="1 13">Single-pass type I membrane protein</topology>
    </subcellularLocation>
</comment>
<keyword evidence="3 13" id="KW-0812">Transmembrane</keyword>
<evidence type="ECO:0000256" key="12">
    <source>
        <dbReference type="PROSITE-ProRule" id="PRU00803"/>
    </source>
</evidence>
<gene>
    <name evidence="15" type="ORF">HERILL_LOCUS14956</name>
</gene>
<dbReference type="SUPFAM" id="SSF69179">
    <property type="entry name" value="Integrin domains"/>
    <property type="match status" value="2"/>
</dbReference>
<evidence type="ECO:0000256" key="4">
    <source>
        <dbReference type="ARBA" id="ARBA00022729"/>
    </source>
</evidence>
<dbReference type="InterPro" id="IPR013519">
    <property type="entry name" value="Int_alpha_beta-p"/>
</dbReference>
<name>A0A7R8V6K6_HERIL</name>
<evidence type="ECO:0000256" key="3">
    <source>
        <dbReference type="ARBA" id="ARBA00022692"/>
    </source>
</evidence>
<dbReference type="InterPro" id="IPR048285">
    <property type="entry name" value="Integrin_alpha_Ig-like_2"/>
</dbReference>
<dbReference type="GO" id="GO:0008305">
    <property type="term" value="C:integrin complex"/>
    <property type="evidence" value="ECO:0007669"/>
    <property type="project" value="InterPro"/>
</dbReference>
<keyword evidence="16" id="KW-1185">Reference proteome</keyword>
<keyword evidence="8 13" id="KW-0401">Integrin</keyword>
<dbReference type="Pfam" id="PF20805">
    <property type="entry name" value="Integrin_A_Ig_2"/>
    <property type="match status" value="1"/>
</dbReference>
<evidence type="ECO:0000259" key="14">
    <source>
        <dbReference type="Pfam" id="PF20805"/>
    </source>
</evidence>
<keyword evidence="4" id="KW-0732">Signal</keyword>
<evidence type="ECO:0000256" key="1">
    <source>
        <dbReference type="ARBA" id="ARBA00004479"/>
    </source>
</evidence>
<dbReference type="PANTHER" id="PTHR23220:SF83">
    <property type="entry name" value="INTEGRIN ALPHA-PS3-RELATED"/>
    <property type="match status" value="1"/>
</dbReference>
<dbReference type="OrthoDB" id="5573735at2759"/>
<feature type="repeat" description="FG-GAP" evidence="12">
    <location>
        <begin position="452"/>
        <end position="512"/>
    </location>
</feature>
<dbReference type="Gene3D" id="2.60.40.1510">
    <property type="entry name" value="ntegrin, alpha v. Chain A, domain 3"/>
    <property type="match status" value="1"/>
</dbReference>
<keyword evidence="9 13" id="KW-0472">Membrane</keyword>
<dbReference type="InterPro" id="IPR013517">
    <property type="entry name" value="FG-GAP"/>
</dbReference>
<dbReference type="InterPro" id="IPR028994">
    <property type="entry name" value="Integrin_alpha_N"/>
</dbReference>
<dbReference type="GO" id="GO:0007229">
    <property type="term" value="P:integrin-mediated signaling pathway"/>
    <property type="evidence" value="ECO:0007669"/>
    <property type="project" value="UniProtKB-KW"/>
</dbReference>
<dbReference type="PRINTS" id="PR01185">
    <property type="entry name" value="INTEGRINA"/>
</dbReference>
<proteinExistence type="inferred from homology"/>
<evidence type="ECO:0000256" key="5">
    <source>
        <dbReference type="ARBA" id="ARBA00022737"/>
    </source>
</evidence>
<evidence type="ECO:0000256" key="9">
    <source>
        <dbReference type="ARBA" id="ARBA00023136"/>
    </source>
</evidence>
<feature type="repeat" description="FG-GAP" evidence="12">
    <location>
        <begin position="106"/>
        <end position="169"/>
    </location>
</feature>
<dbReference type="Gene3D" id="2.60.40.1460">
    <property type="entry name" value="Integrin domains. Chain A, domain 2"/>
    <property type="match status" value="1"/>
</dbReference>
<dbReference type="PROSITE" id="PS51470">
    <property type="entry name" value="FG_GAP"/>
    <property type="match status" value="4"/>
</dbReference>
<evidence type="ECO:0000313" key="15">
    <source>
        <dbReference type="EMBL" id="CAD7092605.1"/>
    </source>
</evidence>
<dbReference type="GO" id="GO:0009897">
    <property type="term" value="C:external side of plasma membrane"/>
    <property type="evidence" value="ECO:0007669"/>
    <property type="project" value="TreeGrafter"/>
</dbReference>
<dbReference type="AlphaFoldDB" id="A0A7R8V6K6"/>
<keyword evidence="6 13" id="KW-0130">Cell adhesion</keyword>
<keyword evidence="7 13" id="KW-1133">Transmembrane helix</keyword>
<dbReference type="GO" id="GO:0005178">
    <property type="term" value="F:integrin binding"/>
    <property type="evidence" value="ECO:0007669"/>
    <property type="project" value="TreeGrafter"/>
</dbReference>
<dbReference type="Gene3D" id="1.20.5.930">
    <property type="entry name" value="Bicelle-embedded integrin alpha(iib) transmembrane segment"/>
    <property type="match status" value="1"/>
</dbReference>
<dbReference type="GO" id="GO:0007160">
    <property type="term" value="P:cell-matrix adhesion"/>
    <property type="evidence" value="ECO:0007669"/>
    <property type="project" value="TreeGrafter"/>
</dbReference>
<evidence type="ECO:0000256" key="10">
    <source>
        <dbReference type="ARBA" id="ARBA00023170"/>
    </source>
</evidence>
<dbReference type="GO" id="GO:0048468">
    <property type="term" value="P:cell development"/>
    <property type="evidence" value="ECO:0007669"/>
    <property type="project" value="UniProtKB-ARBA"/>
</dbReference>
<evidence type="ECO:0000256" key="7">
    <source>
        <dbReference type="ARBA" id="ARBA00022989"/>
    </source>
</evidence>
<feature type="transmembrane region" description="Helical" evidence="13">
    <location>
        <begin position="1013"/>
        <end position="1034"/>
    </location>
</feature>
<feature type="domain" description="Integrin alpha second immunoglobulin-like" evidence="14">
    <location>
        <begin position="634"/>
        <end position="744"/>
    </location>
</feature>
<evidence type="ECO:0000256" key="6">
    <source>
        <dbReference type="ARBA" id="ARBA00022889"/>
    </source>
</evidence>
<feature type="repeat" description="FG-GAP" evidence="12">
    <location>
        <begin position="388"/>
        <end position="444"/>
    </location>
</feature>
<dbReference type="EMBL" id="LR899014">
    <property type="protein sequence ID" value="CAD7092605.1"/>
    <property type="molecule type" value="Genomic_DNA"/>
</dbReference>
<evidence type="ECO:0000256" key="11">
    <source>
        <dbReference type="ARBA" id="ARBA00023180"/>
    </source>
</evidence>
<dbReference type="InterPro" id="IPR032695">
    <property type="entry name" value="Integrin_dom_sf"/>
</dbReference>
<dbReference type="InterPro" id="IPR000413">
    <property type="entry name" value="Integrin_alpha"/>
</dbReference>
<protein>
    <recommendedName>
        <fullName evidence="14">Integrin alpha second immunoglobulin-like domain-containing protein</fullName>
    </recommendedName>
</protein>
<dbReference type="PANTHER" id="PTHR23220">
    <property type="entry name" value="INTEGRIN ALPHA"/>
    <property type="match status" value="1"/>
</dbReference>
<dbReference type="Proteomes" id="UP000594454">
    <property type="component" value="Chromosome 6"/>
</dbReference>
<keyword evidence="11" id="KW-0325">Glycoprotein</keyword>
<dbReference type="SUPFAM" id="SSF69318">
    <property type="entry name" value="Integrin alpha N-terminal domain"/>
    <property type="match status" value="1"/>
</dbReference>
<feature type="repeat" description="FG-GAP" evidence="12">
    <location>
        <begin position="325"/>
        <end position="387"/>
    </location>
</feature>
<evidence type="ECO:0000256" key="13">
    <source>
        <dbReference type="RuleBase" id="RU003762"/>
    </source>
</evidence>
<organism evidence="15 16">
    <name type="scientific">Hermetia illucens</name>
    <name type="common">Black soldier fly</name>
    <dbReference type="NCBI Taxonomy" id="343691"/>
    <lineage>
        <taxon>Eukaryota</taxon>
        <taxon>Metazoa</taxon>
        <taxon>Ecdysozoa</taxon>
        <taxon>Arthropoda</taxon>
        <taxon>Hexapoda</taxon>
        <taxon>Insecta</taxon>
        <taxon>Pterygota</taxon>
        <taxon>Neoptera</taxon>
        <taxon>Endopterygota</taxon>
        <taxon>Diptera</taxon>
        <taxon>Brachycera</taxon>
        <taxon>Stratiomyomorpha</taxon>
        <taxon>Stratiomyidae</taxon>
        <taxon>Hermetiinae</taxon>
        <taxon>Hermetia</taxon>
    </lineage>
</organism>
<comment type="similarity">
    <text evidence="2 13">Belongs to the integrin alpha chain family.</text>
</comment>
<evidence type="ECO:0000256" key="2">
    <source>
        <dbReference type="ARBA" id="ARBA00008054"/>
    </source>
</evidence>
<dbReference type="Pfam" id="PF01839">
    <property type="entry name" value="FG-GAP"/>
    <property type="match status" value="2"/>
</dbReference>